<dbReference type="Proteomes" id="UP000326202">
    <property type="component" value="Chromosome"/>
</dbReference>
<organism evidence="1 2">
    <name type="scientific">Hypericibacter terrae</name>
    <dbReference type="NCBI Taxonomy" id="2602015"/>
    <lineage>
        <taxon>Bacteria</taxon>
        <taxon>Pseudomonadati</taxon>
        <taxon>Pseudomonadota</taxon>
        <taxon>Alphaproteobacteria</taxon>
        <taxon>Rhodospirillales</taxon>
        <taxon>Dongiaceae</taxon>
        <taxon>Hypericibacter</taxon>
    </lineage>
</organism>
<evidence type="ECO:0000313" key="1">
    <source>
        <dbReference type="EMBL" id="QEX19817.1"/>
    </source>
</evidence>
<reference evidence="1 2" key="1">
    <citation type="submission" date="2019-08" db="EMBL/GenBank/DDBJ databases">
        <title>Hyperibacter terrae gen. nov., sp. nov. and Hyperibacter viscosus sp. nov., two new members in the family Rhodospirillaceae isolated from the rhizosphere of Hypericum perforatum.</title>
        <authorList>
            <person name="Noviana Z."/>
        </authorList>
    </citation>
    <scope>NUCLEOTIDE SEQUENCE [LARGE SCALE GENOMIC DNA]</scope>
    <source>
        <strain evidence="1 2">R5913</strain>
    </source>
</reference>
<name>A0A5J6MRR2_9PROT</name>
<evidence type="ECO:0000313" key="2">
    <source>
        <dbReference type="Proteomes" id="UP000326202"/>
    </source>
</evidence>
<dbReference type="KEGG" id="htq:FRZ44_51320"/>
<keyword evidence="2" id="KW-1185">Reference proteome</keyword>
<dbReference type="OrthoDB" id="9855946at2"/>
<protein>
    <submittedName>
        <fullName evidence="1">Uncharacterized protein</fullName>
    </submittedName>
</protein>
<sequence>MIDRFFDGLVQTWFGSDRTASQPQNSLRDPLSLDIAAGTYKLLEGIDSGISALTNGVSRLRHGSNHSPVGCG</sequence>
<dbReference type="RefSeq" id="WP_151179846.1">
    <property type="nucleotide sequence ID" value="NZ_CP042906.1"/>
</dbReference>
<dbReference type="EMBL" id="CP042906">
    <property type="protein sequence ID" value="QEX19817.1"/>
    <property type="molecule type" value="Genomic_DNA"/>
</dbReference>
<proteinExistence type="predicted"/>
<gene>
    <name evidence="1" type="ORF">FRZ44_51320</name>
</gene>
<dbReference type="AlphaFoldDB" id="A0A5J6MRR2"/>
<accession>A0A5J6MRR2</accession>